<evidence type="ECO:0000313" key="2">
    <source>
        <dbReference type="EMBL" id="OWW18778.1"/>
    </source>
</evidence>
<protein>
    <submittedName>
        <fullName evidence="2">Uncharacterized protein</fullName>
    </submittedName>
</protein>
<evidence type="ECO:0000256" key="1">
    <source>
        <dbReference type="SAM" id="MobiDB-lite"/>
    </source>
</evidence>
<feature type="region of interest" description="Disordered" evidence="1">
    <location>
        <begin position="1"/>
        <end position="21"/>
    </location>
</feature>
<proteinExistence type="predicted"/>
<name>A0A254TGH0_9BURK</name>
<dbReference type="OrthoDB" id="8778643at2"/>
<organism evidence="2 3">
    <name type="scientific">Noviherbaspirillum denitrificans</name>
    <dbReference type="NCBI Taxonomy" id="1968433"/>
    <lineage>
        <taxon>Bacteria</taxon>
        <taxon>Pseudomonadati</taxon>
        <taxon>Pseudomonadota</taxon>
        <taxon>Betaproteobacteria</taxon>
        <taxon>Burkholderiales</taxon>
        <taxon>Oxalobacteraceae</taxon>
        <taxon>Noviherbaspirillum</taxon>
    </lineage>
</organism>
<gene>
    <name evidence="2" type="ORF">AYR66_04245</name>
</gene>
<dbReference type="RefSeq" id="WP_088710177.1">
    <property type="nucleotide sequence ID" value="NZ_LSTO01000002.1"/>
</dbReference>
<evidence type="ECO:0000313" key="3">
    <source>
        <dbReference type="Proteomes" id="UP000197535"/>
    </source>
</evidence>
<keyword evidence="3" id="KW-1185">Reference proteome</keyword>
<sequence length="113" mass="12983">MSKELDRVRTSVSDALAEPRAGTPWKAPQGFFTFRYSSTEIFSEGGNLHVRMRETRYEDGRLKSEECEGTVDRQAYNRMMGEAQAYFLGQLAGFTRMLFAPLLSSSRDRQRDE</sequence>
<dbReference type="Proteomes" id="UP000197535">
    <property type="component" value="Unassembled WGS sequence"/>
</dbReference>
<comment type="caution">
    <text evidence="2">The sequence shown here is derived from an EMBL/GenBank/DDBJ whole genome shotgun (WGS) entry which is preliminary data.</text>
</comment>
<dbReference type="EMBL" id="LSTO01000002">
    <property type="protein sequence ID" value="OWW18778.1"/>
    <property type="molecule type" value="Genomic_DNA"/>
</dbReference>
<accession>A0A254TGH0</accession>
<dbReference type="AlphaFoldDB" id="A0A254TGH0"/>
<reference evidence="2 3" key="1">
    <citation type="submission" date="2016-02" db="EMBL/GenBank/DDBJ databases">
        <authorList>
            <person name="Wen L."/>
            <person name="He K."/>
            <person name="Yang H."/>
        </authorList>
    </citation>
    <scope>NUCLEOTIDE SEQUENCE [LARGE SCALE GENOMIC DNA]</scope>
    <source>
        <strain evidence="2 3">TSA40</strain>
    </source>
</reference>